<accession>A0ABD0KDD9</accession>
<dbReference type="AlphaFoldDB" id="A0ABD0KDD9"/>
<dbReference type="PANTHER" id="PTHR22930">
    <property type="match status" value="1"/>
</dbReference>
<feature type="domain" description="DDE Tnp4" evidence="8">
    <location>
        <begin position="36"/>
        <end position="209"/>
    </location>
</feature>
<evidence type="ECO:0000256" key="3">
    <source>
        <dbReference type="ARBA" id="ARBA00006958"/>
    </source>
</evidence>
<evidence type="ECO:0000256" key="4">
    <source>
        <dbReference type="ARBA" id="ARBA00022722"/>
    </source>
</evidence>
<gene>
    <name evidence="9" type="ORF">BaRGS_00023578</name>
</gene>
<organism evidence="9 10">
    <name type="scientific">Batillaria attramentaria</name>
    <dbReference type="NCBI Taxonomy" id="370345"/>
    <lineage>
        <taxon>Eukaryota</taxon>
        <taxon>Metazoa</taxon>
        <taxon>Spiralia</taxon>
        <taxon>Lophotrochozoa</taxon>
        <taxon>Mollusca</taxon>
        <taxon>Gastropoda</taxon>
        <taxon>Caenogastropoda</taxon>
        <taxon>Sorbeoconcha</taxon>
        <taxon>Cerithioidea</taxon>
        <taxon>Batillariidae</taxon>
        <taxon>Batillaria</taxon>
    </lineage>
</organism>
<evidence type="ECO:0000256" key="7">
    <source>
        <dbReference type="ARBA" id="ARBA00023242"/>
    </source>
</evidence>
<evidence type="ECO:0000313" key="10">
    <source>
        <dbReference type="Proteomes" id="UP001519460"/>
    </source>
</evidence>
<comment type="cofactor">
    <cofactor evidence="1">
        <name>a divalent metal cation</name>
        <dbReference type="ChEBI" id="CHEBI:60240"/>
    </cofactor>
</comment>
<evidence type="ECO:0000313" key="9">
    <source>
        <dbReference type="EMBL" id="KAK7485168.1"/>
    </source>
</evidence>
<evidence type="ECO:0000259" key="8">
    <source>
        <dbReference type="Pfam" id="PF13359"/>
    </source>
</evidence>
<evidence type="ECO:0000256" key="1">
    <source>
        <dbReference type="ARBA" id="ARBA00001968"/>
    </source>
</evidence>
<proteinExistence type="inferred from homology"/>
<dbReference type="EMBL" id="JACVVK020000198">
    <property type="protein sequence ID" value="KAK7485168.1"/>
    <property type="molecule type" value="Genomic_DNA"/>
</dbReference>
<dbReference type="GO" id="GO:0046872">
    <property type="term" value="F:metal ion binding"/>
    <property type="evidence" value="ECO:0007669"/>
    <property type="project" value="UniProtKB-KW"/>
</dbReference>
<dbReference type="Pfam" id="PF13359">
    <property type="entry name" value="DDE_Tnp_4"/>
    <property type="match status" value="1"/>
</dbReference>
<comment type="subcellular location">
    <subcellularLocation>
        <location evidence="2">Nucleus</location>
    </subcellularLocation>
</comment>
<dbReference type="Proteomes" id="UP001519460">
    <property type="component" value="Unassembled WGS sequence"/>
</dbReference>
<dbReference type="InterPro" id="IPR045249">
    <property type="entry name" value="HARBI1-like"/>
</dbReference>
<dbReference type="PANTHER" id="PTHR22930:SF269">
    <property type="entry name" value="NUCLEASE HARBI1-LIKE PROTEIN"/>
    <property type="match status" value="1"/>
</dbReference>
<keyword evidence="6" id="KW-0378">Hydrolase</keyword>
<keyword evidence="10" id="KW-1185">Reference proteome</keyword>
<sequence length="292" mass="33642">MKCLPLFSRLFHRSRIQQIAQDFQNRWNLPNCIGAMDGKHIEIRSPGGSVYYNYLKYHSIILLALVDARYRFLYIDAGRNGRAGDAGVFNNSTLKTALENNTLNIPAPKALPGTEIEVPHFIVGDDAFPLKPYLMKPYPFRTVADLDDENAEAERRKQRIFDYRLSRARRISENVFGILAARFGVFQTCIRLIPHHATCVTLAAVALHNFLITERDRMFAPANFQDREYPRTHEVIPGDWRQNRQQLDDLQRQPINRSGEDARTIRSKIKEYVNGAGQVPWQERLVFGGTRQ</sequence>
<dbReference type="GO" id="GO:0016787">
    <property type="term" value="F:hydrolase activity"/>
    <property type="evidence" value="ECO:0007669"/>
    <property type="project" value="UniProtKB-KW"/>
</dbReference>
<evidence type="ECO:0000256" key="6">
    <source>
        <dbReference type="ARBA" id="ARBA00022801"/>
    </source>
</evidence>
<evidence type="ECO:0000256" key="5">
    <source>
        <dbReference type="ARBA" id="ARBA00022723"/>
    </source>
</evidence>
<keyword evidence="4" id="KW-0540">Nuclease</keyword>
<keyword evidence="7" id="KW-0539">Nucleus</keyword>
<keyword evidence="5" id="KW-0479">Metal-binding</keyword>
<comment type="caution">
    <text evidence="9">The sequence shown here is derived from an EMBL/GenBank/DDBJ whole genome shotgun (WGS) entry which is preliminary data.</text>
</comment>
<comment type="similarity">
    <text evidence="3">Belongs to the HARBI1 family.</text>
</comment>
<dbReference type="GO" id="GO:0005634">
    <property type="term" value="C:nucleus"/>
    <property type="evidence" value="ECO:0007669"/>
    <property type="project" value="UniProtKB-SubCell"/>
</dbReference>
<dbReference type="GO" id="GO:0004518">
    <property type="term" value="F:nuclease activity"/>
    <property type="evidence" value="ECO:0007669"/>
    <property type="project" value="UniProtKB-KW"/>
</dbReference>
<name>A0ABD0KDD9_9CAEN</name>
<reference evidence="9 10" key="1">
    <citation type="journal article" date="2023" name="Sci. Data">
        <title>Genome assembly of the Korean intertidal mud-creeper Batillaria attramentaria.</title>
        <authorList>
            <person name="Patra A.K."/>
            <person name="Ho P.T."/>
            <person name="Jun S."/>
            <person name="Lee S.J."/>
            <person name="Kim Y."/>
            <person name="Won Y.J."/>
        </authorList>
    </citation>
    <scope>NUCLEOTIDE SEQUENCE [LARGE SCALE GENOMIC DNA]</scope>
    <source>
        <strain evidence="9">Wonlab-2016</strain>
    </source>
</reference>
<evidence type="ECO:0000256" key="2">
    <source>
        <dbReference type="ARBA" id="ARBA00004123"/>
    </source>
</evidence>
<dbReference type="InterPro" id="IPR027806">
    <property type="entry name" value="HARBI1_dom"/>
</dbReference>
<protein>
    <recommendedName>
        <fullName evidence="8">DDE Tnp4 domain-containing protein</fullName>
    </recommendedName>
</protein>